<feature type="non-terminal residue" evidence="1">
    <location>
        <position position="54"/>
    </location>
</feature>
<reference evidence="1" key="1">
    <citation type="submission" date="2021-02" db="EMBL/GenBank/DDBJ databases">
        <authorList>
            <person name="Nowell W R."/>
        </authorList>
    </citation>
    <scope>NUCLEOTIDE SEQUENCE</scope>
</reference>
<evidence type="ECO:0000313" key="1">
    <source>
        <dbReference type="EMBL" id="CAF4416775.1"/>
    </source>
</evidence>
<name>A0A820Q0Z5_9BILA</name>
<accession>A0A820Q0Z5</accession>
<protein>
    <submittedName>
        <fullName evidence="1">Uncharacterized protein</fullName>
    </submittedName>
</protein>
<dbReference type="AlphaFoldDB" id="A0A820Q0Z5"/>
<organism evidence="1 2">
    <name type="scientific">Adineta steineri</name>
    <dbReference type="NCBI Taxonomy" id="433720"/>
    <lineage>
        <taxon>Eukaryota</taxon>
        <taxon>Metazoa</taxon>
        <taxon>Spiralia</taxon>
        <taxon>Gnathifera</taxon>
        <taxon>Rotifera</taxon>
        <taxon>Eurotatoria</taxon>
        <taxon>Bdelloidea</taxon>
        <taxon>Adinetida</taxon>
        <taxon>Adinetidae</taxon>
        <taxon>Adineta</taxon>
    </lineage>
</organism>
<dbReference type="EMBL" id="CAJOBB010026550">
    <property type="protein sequence ID" value="CAF4416775.1"/>
    <property type="molecule type" value="Genomic_DNA"/>
</dbReference>
<evidence type="ECO:0000313" key="2">
    <source>
        <dbReference type="Proteomes" id="UP000663868"/>
    </source>
</evidence>
<comment type="caution">
    <text evidence="1">The sequence shown here is derived from an EMBL/GenBank/DDBJ whole genome shotgun (WGS) entry which is preliminary data.</text>
</comment>
<feature type="non-terminal residue" evidence="1">
    <location>
        <position position="1"/>
    </location>
</feature>
<dbReference type="Proteomes" id="UP000663868">
    <property type="component" value="Unassembled WGS sequence"/>
</dbReference>
<gene>
    <name evidence="1" type="ORF">KXQ929_LOCUS51936</name>
</gene>
<proteinExistence type="predicted"/>
<sequence length="54" mass="6118">QLNAGIQALQAEKKRLQDQYAATINEVNQRISEKAALQISLNEARDNVRDTNKH</sequence>